<dbReference type="RefSeq" id="WP_378526969.1">
    <property type="nucleotide sequence ID" value="NZ_JBHSNS010000001.1"/>
</dbReference>
<comment type="caution">
    <text evidence="1">The sequence shown here is derived from an EMBL/GenBank/DDBJ whole genome shotgun (WGS) entry which is preliminary data.</text>
</comment>
<dbReference type="NCBIfam" id="NF042934">
    <property type="entry name" value="cis_reg_atten"/>
    <property type="match status" value="1"/>
</dbReference>
<accession>A0ABW0ZE89</accession>
<dbReference type="EMBL" id="JBHSNS010000001">
    <property type="protein sequence ID" value="MFC5727428.1"/>
    <property type="molecule type" value="Genomic_DNA"/>
</dbReference>
<organism evidence="1 2">
    <name type="scientific">Nocardioides vastitatis</name>
    <dbReference type="NCBI Taxonomy" id="2568655"/>
    <lineage>
        <taxon>Bacteria</taxon>
        <taxon>Bacillati</taxon>
        <taxon>Actinomycetota</taxon>
        <taxon>Actinomycetes</taxon>
        <taxon>Propionibacteriales</taxon>
        <taxon>Nocardioidaceae</taxon>
        <taxon>Nocardioides</taxon>
    </lineage>
</organism>
<proteinExistence type="predicted"/>
<evidence type="ECO:0000313" key="2">
    <source>
        <dbReference type="Proteomes" id="UP001596072"/>
    </source>
</evidence>
<dbReference type="InterPro" id="IPR049979">
    <property type="entry name" value="Cys_resp_CS_actino"/>
</dbReference>
<name>A0ABW0ZE89_9ACTN</name>
<reference evidence="2" key="1">
    <citation type="journal article" date="2019" name="Int. J. Syst. Evol. Microbiol.">
        <title>The Global Catalogue of Microorganisms (GCM) 10K type strain sequencing project: providing services to taxonomists for standard genome sequencing and annotation.</title>
        <authorList>
            <consortium name="The Broad Institute Genomics Platform"/>
            <consortium name="The Broad Institute Genome Sequencing Center for Infectious Disease"/>
            <person name="Wu L."/>
            <person name="Ma J."/>
        </authorList>
    </citation>
    <scope>NUCLEOTIDE SEQUENCE [LARGE SCALE GENOMIC DNA]</scope>
    <source>
        <strain evidence="2">YIM 94188</strain>
    </source>
</reference>
<sequence length="26" mass="2912">MSTTLLLTKRRAVDNCRVSSALCRLC</sequence>
<evidence type="ECO:0000313" key="1">
    <source>
        <dbReference type="EMBL" id="MFC5727428.1"/>
    </source>
</evidence>
<gene>
    <name evidence="1" type="ORF">ACFPQB_00765</name>
</gene>
<keyword evidence="2" id="KW-1185">Reference proteome</keyword>
<protein>
    <submittedName>
        <fullName evidence="1">Leader peptide</fullName>
    </submittedName>
</protein>
<dbReference type="Proteomes" id="UP001596072">
    <property type="component" value="Unassembled WGS sequence"/>
</dbReference>